<keyword evidence="1 4" id="KW-0808">Transferase</keyword>
<organism evidence="4 5">
    <name type="scientific">Chamaesiphon minutus (strain ATCC 27169 / PCC 6605)</name>
    <dbReference type="NCBI Taxonomy" id="1173020"/>
    <lineage>
        <taxon>Bacteria</taxon>
        <taxon>Bacillati</taxon>
        <taxon>Cyanobacteriota</taxon>
        <taxon>Cyanophyceae</taxon>
        <taxon>Gomontiellales</taxon>
        <taxon>Chamaesiphonaceae</taxon>
        <taxon>Chamaesiphon</taxon>
    </lineage>
</organism>
<dbReference type="Pfam" id="PF00583">
    <property type="entry name" value="Acetyltransf_1"/>
    <property type="match status" value="1"/>
</dbReference>
<dbReference type="Gene3D" id="3.40.630.30">
    <property type="match status" value="1"/>
</dbReference>
<evidence type="ECO:0000259" key="3">
    <source>
        <dbReference type="PROSITE" id="PS51186"/>
    </source>
</evidence>
<evidence type="ECO:0000256" key="2">
    <source>
        <dbReference type="ARBA" id="ARBA00023315"/>
    </source>
</evidence>
<keyword evidence="2" id="KW-0012">Acyltransferase</keyword>
<keyword evidence="5" id="KW-1185">Reference proteome</keyword>
<dbReference type="PROSITE" id="PS51186">
    <property type="entry name" value="GNAT"/>
    <property type="match status" value="1"/>
</dbReference>
<dbReference type="SUPFAM" id="SSF55729">
    <property type="entry name" value="Acyl-CoA N-acyltransferases (Nat)"/>
    <property type="match status" value="1"/>
</dbReference>
<name>K9UBA1_CHAP6</name>
<dbReference type="HOGENOM" id="CLU_096760_0_0_3"/>
<dbReference type="CDD" id="cd04301">
    <property type="entry name" value="NAT_SF"/>
    <property type="match status" value="1"/>
</dbReference>
<dbReference type="STRING" id="1173020.Cha6605_0196"/>
<sequence length="173" mass="19454">MIESGYQIRSARIEELPLLAPIERAAAVLFLDTRYAFLVNAEPLPLDFVQQQFRLGLVWVAVDLHQTVVGHAIAREVDETLYLQQIDVAPEHGRKGIGSALVNAICDRATHLGYRIVSLSTFRDIPWNAPFYAKLGFCPVSEAELTTGFQQIRFKEVEAGLPISDRVIMYRVL</sequence>
<dbReference type="InterPro" id="IPR000182">
    <property type="entry name" value="GNAT_dom"/>
</dbReference>
<evidence type="ECO:0000313" key="5">
    <source>
        <dbReference type="Proteomes" id="UP000010366"/>
    </source>
</evidence>
<dbReference type="eggNOG" id="COG0456">
    <property type="taxonomic scope" value="Bacteria"/>
</dbReference>
<dbReference type="EMBL" id="CP003600">
    <property type="protein sequence ID" value="AFY91499.1"/>
    <property type="molecule type" value="Genomic_DNA"/>
</dbReference>
<evidence type="ECO:0000256" key="1">
    <source>
        <dbReference type="ARBA" id="ARBA00022679"/>
    </source>
</evidence>
<dbReference type="Proteomes" id="UP000010366">
    <property type="component" value="Chromosome"/>
</dbReference>
<dbReference type="PANTHER" id="PTHR43800:SF1">
    <property type="entry name" value="PEPTIDYL-LYSINE N-ACETYLTRANSFERASE YJAB"/>
    <property type="match status" value="1"/>
</dbReference>
<protein>
    <submittedName>
        <fullName evidence="4">Putative acetyltransferase</fullName>
    </submittedName>
</protein>
<dbReference type="InterPro" id="IPR016181">
    <property type="entry name" value="Acyl_CoA_acyltransferase"/>
</dbReference>
<feature type="domain" description="N-acetyltransferase" evidence="3">
    <location>
        <begin position="6"/>
        <end position="164"/>
    </location>
</feature>
<dbReference type="OrthoDB" id="572496at2"/>
<dbReference type="AlphaFoldDB" id="K9UBA1"/>
<dbReference type="RefSeq" id="WP_015157694.1">
    <property type="nucleotide sequence ID" value="NC_019697.1"/>
</dbReference>
<gene>
    <name evidence="4" type="ORF">Cha6605_0196</name>
</gene>
<dbReference type="GO" id="GO:0016747">
    <property type="term" value="F:acyltransferase activity, transferring groups other than amino-acyl groups"/>
    <property type="evidence" value="ECO:0007669"/>
    <property type="project" value="InterPro"/>
</dbReference>
<evidence type="ECO:0000313" key="4">
    <source>
        <dbReference type="EMBL" id="AFY91499.1"/>
    </source>
</evidence>
<dbReference type="KEGG" id="cmp:Cha6605_0196"/>
<dbReference type="PANTHER" id="PTHR43800">
    <property type="entry name" value="PEPTIDYL-LYSINE N-ACETYLTRANSFERASE YJAB"/>
    <property type="match status" value="1"/>
</dbReference>
<accession>K9UBA1</accession>
<proteinExistence type="predicted"/>
<reference evidence="4 5" key="1">
    <citation type="submission" date="2012-05" db="EMBL/GenBank/DDBJ databases">
        <title>Finished chromosome of genome of Chamaesiphon sp. PCC 6605.</title>
        <authorList>
            <consortium name="US DOE Joint Genome Institute"/>
            <person name="Gugger M."/>
            <person name="Coursin T."/>
            <person name="Rippka R."/>
            <person name="Tandeau De Marsac N."/>
            <person name="Huntemann M."/>
            <person name="Wei C.-L."/>
            <person name="Han J."/>
            <person name="Detter J.C."/>
            <person name="Han C."/>
            <person name="Tapia R."/>
            <person name="Chen A."/>
            <person name="Kyrpides N."/>
            <person name="Mavromatis K."/>
            <person name="Markowitz V."/>
            <person name="Szeto E."/>
            <person name="Ivanova N."/>
            <person name="Pagani I."/>
            <person name="Pati A."/>
            <person name="Goodwin L."/>
            <person name="Nordberg H.P."/>
            <person name="Cantor M.N."/>
            <person name="Hua S.X."/>
            <person name="Woyke T."/>
            <person name="Kerfeld C.A."/>
        </authorList>
    </citation>
    <scope>NUCLEOTIDE SEQUENCE [LARGE SCALE GENOMIC DNA]</scope>
    <source>
        <strain evidence="5">ATCC 27169 / PCC 6605</strain>
    </source>
</reference>